<evidence type="ECO:0000256" key="2">
    <source>
        <dbReference type="ARBA" id="ARBA00022833"/>
    </source>
</evidence>
<comment type="caution">
    <text evidence="6">The sequence shown here is derived from an EMBL/GenBank/DDBJ whole genome shotgun (WGS) entry which is preliminary data.</text>
</comment>
<gene>
    <name evidence="6" type="ORF">PPERSA_01833</name>
</gene>
<protein>
    <recommendedName>
        <fullName evidence="5">B box-type domain-containing protein</fullName>
    </recommendedName>
</protein>
<keyword evidence="7" id="KW-1185">Reference proteome</keyword>
<dbReference type="SUPFAM" id="SSF56399">
    <property type="entry name" value="ADP-ribosylation"/>
    <property type="match status" value="1"/>
</dbReference>
<evidence type="ECO:0000259" key="5">
    <source>
        <dbReference type="PROSITE" id="PS50119"/>
    </source>
</evidence>
<organism evidence="6 7">
    <name type="scientific">Pseudocohnilembus persalinus</name>
    <name type="common">Ciliate</name>
    <dbReference type="NCBI Taxonomy" id="266149"/>
    <lineage>
        <taxon>Eukaryota</taxon>
        <taxon>Sar</taxon>
        <taxon>Alveolata</taxon>
        <taxon>Ciliophora</taxon>
        <taxon>Intramacronucleata</taxon>
        <taxon>Oligohymenophorea</taxon>
        <taxon>Scuticociliatia</taxon>
        <taxon>Philasterida</taxon>
        <taxon>Pseudocohnilembidae</taxon>
        <taxon>Pseudocohnilembus</taxon>
    </lineage>
</organism>
<dbReference type="Proteomes" id="UP000054937">
    <property type="component" value="Unassembled WGS sequence"/>
</dbReference>
<keyword evidence="4" id="KW-0175">Coiled coil</keyword>
<dbReference type="EMBL" id="LDAU01000153">
    <property type="protein sequence ID" value="KRX02716.1"/>
    <property type="molecule type" value="Genomic_DNA"/>
</dbReference>
<evidence type="ECO:0000313" key="6">
    <source>
        <dbReference type="EMBL" id="KRX02716.1"/>
    </source>
</evidence>
<dbReference type="InParanoid" id="A0A0V0QKT3"/>
<dbReference type="SUPFAM" id="SSF57845">
    <property type="entry name" value="B-box zinc-binding domain"/>
    <property type="match status" value="1"/>
</dbReference>
<dbReference type="Gene3D" id="3.90.228.10">
    <property type="match status" value="1"/>
</dbReference>
<dbReference type="PANTHER" id="PTHR25462">
    <property type="entry name" value="BONUS, ISOFORM C-RELATED"/>
    <property type="match status" value="1"/>
</dbReference>
<dbReference type="InterPro" id="IPR000315">
    <property type="entry name" value="Znf_B-box"/>
</dbReference>
<sequence>MSYNQNTQQNFLNKYSKVSPNSSEWNRIEYLLQLCLGSTSAVISNIWSIANPIMTQQFEKRTKNLLVLDSWLETSQMNENTRIEKVCSKGFDFSQRGLSFVNGHLKLSDNQMGRNKVYEVLLLKTAVGKSYCLPGKTVIKDNYKLPYGFDSIYFYQEDDDEGQGIFRHEYMLFDNSQVLPMYIVHFEFDQSKEDALTQPICDVCQENNANIYCQADDAVLCYECDEEHHLKGGKLVSRHQRVPISEKPKSFGMCPSHQDAKLELYCTYCHIPLCVYCKINGTHSGGEAAGHPLVKITDAYKKALSDSKEFDPLLEKRKNQLAELLSQVDQRIKDINKNASVLEEKIYKILQNALIQLQEETQKKMSMLIGDQLELKRQYDNIQWLESFLKYQQNILNPADYLNSWARHSNFRNEILQLQSLPILTNVQPDMRIIENKITVTTDSIHKHYEDDVIMPDKQLLDKSNYQHEQQEQNMGLIQNIFGKHSQIRIY</sequence>
<dbReference type="InterPro" id="IPR049808">
    <property type="entry name" value="CONSTANS-like_Bbox1"/>
</dbReference>
<dbReference type="Gene3D" id="3.30.160.60">
    <property type="entry name" value="Classic Zinc Finger"/>
    <property type="match status" value="1"/>
</dbReference>
<name>A0A0V0QKT3_PSEPJ</name>
<evidence type="ECO:0000313" key="7">
    <source>
        <dbReference type="Proteomes" id="UP000054937"/>
    </source>
</evidence>
<dbReference type="GO" id="GO:0008270">
    <property type="term" value="F:zinc ion binding"/>
    <property type="evidence" value="ECO:0007669"/>
    <property type="project" value="UniProtKB-KW"/>
</dbReference>
<feature type="domain" description="B box-type" evidence="5">
    <location>
        <begin position="249"/>
        <end position="296"/>
    </location>
</feature>
<proteinExistence type="predicted"/>
<evidence type="ECO:0000256" key="4">
    <source>
        <dbReference type="SAM" id="Coils"/>
    </source>
</evidence>
<feature type="coiled-coil region" evidence="4">
    <location>
        <begin position="318"/>
        <end position="345"/>
    </location>
</feature>
<accession>A0A0V0QKT3</accession>
<dbReference type="OMA" id="FRDSEEW"/>
<dbReference type="InterPro" id="IPR047153">
    <property type="entry name" value="TRIM45/56/19-like"/>
</dbReference>
<keyword evidence="1" id="KW-0479">Metal-binding</keyword>
<evidence type="ECO:0000256" key="1">
    <source>
        <dbReference type="ARBA" id="ARBA00022723"/>
    </source>
</evidence>
<dbReference type="PROSITE" id="PS50119">
    <property type="entry name" value="ZF_BBOX"/>
    <property type="match status" value="2"/>
</dbReference>
<dbReference type="SMART" id="SM00336">
    <property type="entry name" value="BBOX"/>
    <property type="match status" value="2"/>
</dbReference>
<dbReference type="AlphaFoldDB" id="A0A0V0QKT3"/>
<keyword evidence="2" id="KW-0862">Zinc</keyword>
<dbReference type="CDD" id="cd19821">
    <property type="entry name" value="Bbox1_BBX-like"/>
    <property type="match status" value="1"/>
</dbReference>
<feature type="domain" description="B box-type" evidence="5">
    <location>
        <begin position="196"/>
        <end position="244"/>
    </location>
</feature>
<keyword evidence="3" id="KW-0863">Zinc-finger</keyword>
<reference evidence="6 7" key="1">
    <citation type="journal article" date="2015" name="Sci. Rep.">
        <title>Genome of the facultative scuticociliatosis pathogen Pseudocohnilembus persalinus provides insight into its virulence through horizontal gene transfer.</title>
        <authorList>
            <person name="Xiong J."/>
            <person name="Wang G."/>
            <person name="Cheng J."/>
            <person name="Tian M."/>
            <person name="Pan X."/>
            <person name="Warren A."/>
            <person name="Jiang C."/>
            <person name="Yuan D."/>
            <person name="Miao W."/>
        </authorList>
    </citation>
    <scope>NUCLEOTIDE SEQUENCE [LARGE SCALE GENOMIC DNA]</scope>
    <source>
        <strain evidence="6">36N120E</strain>
    </source>
</reference>
<dbReference type="PANTHER" id="PTHR25462:SF296">
    <property type="entry name" value="MEIOTIC P26, ISOFORM F"/>
    <property type="match status" value="1"/>
</dbReference>
<evidence type="ECO:0000256" key="3">
    <source>
        <dbReference type="PROSITE-ProRule" id="PRU00024"/>
    </source>
</evidence>
<dbReference type="Pfam" id="PF00643">
    <property type="entry name" value="zf-B_box"/>
    <property type="match status" value="2"/>
</dbReference>
<dbReference type="OrthoDB" id="153872at2759"/>